<proteinExistence type="predicted"/>
<comment type="caution">
    <text evidence="1">The sequence shown here is derived from an EMBL/GenBank/DDBJ whole genome shotgun (WGS) entry which is preliminary data.</text>
</comment>
<protein>
    <submittedName>
        <fullName evidence="1">Uncharacterized protein</fullName>
    </submittedName>
</protein>
<evidence type="ECO:0000313" key="2">
    <source>
        <dbReference type="Proteomes" id="UP000271925"/>
    </source>
</evidence>
<organism evidence="1 2">
    <name type="scientific">Larkinella rosea</name>
    <dbReference type="NCBI Taxonomy" id="2025312"/>
    <lineage>
        <taxon>Bacteria</taxon>
        <taxon>Pseudomonadati</taxon>
        <taxon>Bacteroidota</taxon>
        <taxon>Cytophagia</taxon>
        <taxon>Cytophagales</taxon>
        <taxon>Spirosomataceae</taxon>
        <taxon>Larkinella</taxon>
    </lineage>
</organism>
<accession>A0A3P1C127</accession>
<dbReference type="AlphaFoldDB" id="A0A3P1C127"/>
<dbReference type="EMBL" id="RQJO01000007">
    <property type="protein sequence ID" value="RRB06836.1"/>
    <property type="molecule type" value="Genomic_DNA"/>
</dbReference>
<keyword evidence="2" id="KW-1185">Reference proteome</keyword>
<dbReference type="RefSeq" id="WP_124870628.1">
    <property type="nucleotide sequence ID" value="NZ_RQJO01000007.1"/>
</dbReference>
<sequence>MLQSVFSRNKNICVHKYTSSIFFVYFYTQRKTLSKMILEKEVITEESAAIHRFFDFTRSRVLSISAIEQIAEIPKNTLLNLLTTNRPIPANHIISLVRVLENFGYKTKWDWDIVNSQNTTGRLVTNLQKGALLKSIYFYFNYPNRKVRLHRGQCSFCNEGAGAQRTIHGEDNGGWRGPFDSYERAGEAAKLVAKEMGIEATNCSRCNPQNN</sequence>
<evidence type="ECO:0000313" key="1">
    <source>
        <dbReference type="EMBL" id="RRB06836.1"/>
    </source>
</evidence>
<reference evidence="1 2" key="1">
    <citation type="submission" date="2018-11" db="EMBL/GenBank/DDBJ databases">
        <authorList>
            <person name="Zhou Z."/>
            <person name="Wang G."/>
        </authorList>
    </citation>
    <scope>NUCLEOTIDE SEQUENCE [LARGE SCALE GENOMIC DNA]</scope>
    <source>
        <strain evidence="1 2">KCTC52004</strain>
    </source>
</reference>
<dbReference type="Proteomes" id="UP000271925">
    <property type="component" value="Unassembled WGS sequence"/>
</dbReference>
<gene>
    <name evidence="1" type="ORF">EHT25_03330</name>
</gene>
<name>A0A3P1C127_9BACT</name>